<proteinExistence type="predicted"/>
<evidence type="ECO:0000256" key="3">
    <source>
        <dbReference type="ARBA" id="ARBA00022622"/>
    </source>
</evidence>
<comment type="caution">
    <text evidence="11">The sequence shown here is derived from an EMBL/GenBank/DDBJ whole genome shotgun (WGS) entry which is preliminary data.</text>
</comment>
<dbReference type="Proteomes" id="UP001187682">
    <property type="component" value="Unassembled WGS sequence"/>
</dbReference>
<sequence>MTRLSSSLLPLLAATATAHFSIDYPPQNVPSSESSLDQGPCGGADLESASAKVTDFHVGGDAVAVTGSHPQAKWLIRATTDLTGAGNWTQAFPIVAQSGLGKLCEPAVVVPEGWAGKKGLIGVAANAEDGILYGCSIVNFVEGSSSEAPSECRNTTQQISFDSDTQLQALVGEGSGGSSGGNSSGSDSSNGGGDQSTDGKDDDGAGASVRAGLLGAGIAAFAAALMIGLIE</sequence>
<keyword evidence="7" id="KW-0449">Lipoprotein</keyword>
<dbReference type="EMBL" id="ONZQ02000010">
    <property type="protein sequence ID" value="SPO04580.1"/>
    <property type="molecule type" value="Genomic_DNA"/>
</dbReference>
<keyword evidence="5" id="KW-0472">Membrane</keyword>
<name>A0AAE8N1B1_9PEZI</name>
<evidence type="ECO:0000256" key="2">
    <source>
        <dbReference type="ARBA" id="ARBA00022475"/>
    </source>
</evidence>
<dbReference type="PANTHER" id="PTHR34992:SF1">
    <property type="entry name" value="COPPER ACQUISITION FACTOR BIM1-LIKE DOMAIN-CONTAINING PROTEIN"/>
    <property type="match status" value="1"/>
</dbReference>
<keyword evidence="4 9" id="KW-0732">Signal</keyword>
<keyword evidence="3" id="KW-0336">GPI-anchor</keyword>
<dbReference type="GO" id="GO:0005886">
    <property type="term" value="C:plasma membrane"/>
    <property type="evidence" value="ECO:0007669"/>
    <property type="project" value="UniProtKB-SubCell"/>
</dbReference>
<protein>
    <recommendedName>
        <fullName evidence="10">Copper acquisition factor BIM1-like domain-containing protein</fullName>
    </recommendedName>
</protein>
<accession>A0AAE8N1B1</accession>
<feature type="signal peptide" evidence="9">
    <location>
        <begin position="1"/>
        <end position="18"/>
    </location>
</feature>
<evidence type="ECO:0000259" key="10">
    <source>
        <dbReference type="Pfam" id="PF20238"/>
    </source>
</evidence>
<reference evidence="11" key="1">
    <citation type="submission" date="2018-03" db="EMBL/GenBank/DDBJ databases">
        <authorList>
            <person name="Guldener U."/>
        </authorList>
    </citation>
    <scope>NUCLEOTIDE SEQUENCE</scope>
</reference>
<dbReference type="CDD" id="cd21176">
    <property type="entry name" value="LPMO_auxiliary-like"/>
    <property type="match status" value="1"/>
</dbReference>
<comment type="subcellular location">
    <subcellularLocation>
        <location evidence="1">Cell membrane</location>
        <topology evidence="1">Lipid-anchor</topology>
        <topology evidence="1">GPI-anchor</topology>
    </subcellularLocation>
</comment>
<keyword evidence="6" id="KW-0325">Glycoprotein</keyword>
<dbReference type="Pfam" id="PF20238">
    <property type="entry name" value="BIM1-like_dom"/>
    <property type="match status" value="1"/>
</dbReference>
<evidence type="ECO:0000256" key="9">
    <source>
        <dbReference type="SAM" id="SignalP"/>
    </source>
</evidence>
<evidence type="ECO:0000256" key="6">
    <source>
        <dbReference type="ARBA" id="ARBA00023180"/>
    </source>
</evidence>
<evidence type="ECO:0000256" key="1">
    <source>
        <dbReference type="ARBA" id="ARBA00004609"/>
    </source>
</evidence>
<gene>
    <name evidence="11" type="ORF">DNG_07265</name>
</gene>
<feature type="domain" description="Copper acquisition factor BIM1-like" evidence="10">
    <location>
        <begin position="18"/>
        <end position="157"/>
    </location>
</feature>
<keyword evidence="2" id="KW-1003">Cell membrane</keyword>
<evidence type="ECO:0000313" key="11">
    <source>
        <dbReference type="EMBL" id="SPO04580.1"/>
    </source>
</evidence>
<evidence type="ECO:0000313" key="12">
    <source>
        <dbReference type="Proteomes" id="UP001187682"/>
    </source>
</evidence>
<keyword evidence="12" id="KW-1185">Reference proteome</keyword>
<evidence type="ECO:0000256" key="8">
    <source>
        <dbReference type="SAM" id="MobiDB-lite"/>
    </source>
</evidence>
<dbReference type="InterPro" id="IPR046936">
    <property type="entry name" value="BIM1-like"/>
</dbReference>
<evidence type="ECO:0000256" key="4">
    <source>
        <dbReference type="ARBA" id="ARBA00022729"/>
    </source>
</evidence>
<dbReference type="GO" id="GO:0098552">
    <property type="term" value="C:side of membrane"/>
    <property type="evidence" value="ECO:0007669"/>
    <property type="project" value="UniProtKB-KW"/>
</dbReference>
<feature type="compositionally biased region" description="Gly residues" evidence="8">
    <location>
        <begin position="173"/>
        <end position="183"/>
    </location>
</feature>
<feature type="chain" id="PRO_5042215976" description="Copper acquisition factor BIM1-like domain-containing protein" evidence="9">
    <location>
        <begin position="19"/>
        <end position="231"/>
    </location>
</feature>
<feature type="region of interest" description="Disordered" evidence="8">
    <location>
        <begin position="171"/>
        <end position="204"/>
    </location>
</feature>
<evidence type="ECO:0000256" key="7">
    <source>
        <dbReference type="ARBA" id="ARBA00023288"/>
    </source>
</evidence>
<dbReference type="PANTHER" id="PTHR34992">
    <property type="entry name" value="HYPHAL ANASTAMOSIS-7 PROTEIN"/>
    <property type="match status" value="1"/>
</dbReference>
<dbReference type="AlphaFoldDB" id="A0AAE8N1B1"/>
<dbReference type="InterPro" id="IPR046530">
    <property type="entry name" value="BIM1-like_dom"/>
</dbReference>
<organism evidence="11 12">
    <name type="scientific">Cephalotrichum gorgonifer</name>
    <dbReference type="NCBI Taxonomy" id="2041049"/>
    <lineage>
        <taxon>Eukaryota</taxon>
        <taxon>Fungi</taxon>
        <taxon>Dikarya</taxon>
        <taxon>Ascomycota</taxon>
        <taxon>Pezizomycotina</taxon>
        <taxon>Sordariomycetes</taxon>
        <taxon>Hypocreomycetidae</taxon>
        <taxon>Microascales</taxon>
        <taxon>Microascaceae</taxon>
        <taxon>Cephalotrichum</taxon>
    </lineage>
</organism>
<evidence type="ECO:0000256" key="5">
    <source>
        <dbReference type="ARBA" id="ARBA00023136"/>
    </source>
</evidence>